<proteinExistence type="predicted"/>
<dbReference type="GO" id="GO:0005739">
    <property type="term" value="C:mitochondrion"/>
    <property type="evidence" value="ECO:0007669"/>
    <property type="project" value="TreeGrafter"/>
</dbReference>
<dbReference type="PANTHER" id="PTHR36767:SF1">
    <property type="entry name" value="OS05G0126200 PROTEIN"/>
    <property type="match status" value="1"/>
</dbReference>
<dbReference type="OrthoDB" id="1921449at2759"/>
<name>A0A7J0EFY1_9ERIC</name>
<dbReference type="PANTHER" id="PTHR36767">
    <property type="entry name" value="OS05G0126200 PROTEIN"/>
    <property type="match status" value="1"/>
</dbReference>
<gene>
    <name evidence="2" type="ORF">Acr_04g0001220</name>
</gene>
<reference evidence="2 3" key="1">
    <citation type="submission" date="2019-07" db="EMBL/GenBank/DDBJ databases">
        <title>De Novo Assembly of kiwifruit Actinidia rufa.</title>
        <authorList>
            <person name="Sugita-Konishi S."/>
            <person name="Sato K."/>
            <person name="Mori E."/>
            <person name="Abe Y."/>
            <person name="Kisaki G."/>
            <person name="Hamano K."/>
            <person name="Suezawa K."/>
            <person name="Otani M."/>
            <person name="Fukuda T."/>
            <person name="Manabe T."/>
            <person name="Gomi K."/>
            <person name="Tabuchi M."/>
            <person name="Akimitsu K."/>
            <person name="Kataoka I."/>
        </authorList>
    </citation>
    <scope>NUCLEOTIDE SEQUENCE [LARGE SCALE GENOMIC DNA]</scope>
    <source>
        <strain evidence="3">cv. Fuchu</strain>
    </source>
</reference>
<protein>
    <submittedName>
        <fullName evidence="2">Uncharacterized protein</fullName>
    </submittedName>
</protein>
<evidence type="ECO:0000256" key="1">
    <source>
        <dbReference type="SAM" id="MobiDB-lite"/>
    </source>
</evidence>
<dbReference type="CDD" id="cd23700">
    <property type="entry name" value="At3g51010"/>
    <property type="match status" value="1"/>
</dbReference>
<keyword evidence="3" id="KW-1185">Reference proteome</keyword>
<dbReference type="EMBL" id="BJWL01000004">
    <property type="protein sequence ID" value="GFY85384.1"/>
    <property type="molecule type" value="Genomic_DNA"/>
</dbReference>
<comment type="caution">
    <text evidence="2">The sequence shown here is derived from an EMBL/GenBank/DDBJ whole genome shotgun (WGS) entry which is preliminary data.</text>
</comment>
<feature type="region of interest" description="Disordered" evidence="1">
    <location>
        <begin position="61"/>
        <end position="82"/>
    </location>
</feature>
<dbReference type="AlphaFoldDB" id="A0A7J0EFY1"/>
<evidence type="ECO:0000313" key="2">
    <source>
        <dbReference type="EMBL" id="GFY85384.1"/>
    </source>
</evidence>
<organism evidence="2 3">
    <name type="scientific">Actinidia rufa</name>
    <dbReference type="NCBI Taxonomy" id="165716"/>
    <lineage>
        <taxon>Eukaryota</taxon>
        <taxon>Viridiplantae</taxon>
        <taxon>Streptophyta</taxon>
        <taxon>Embryophyta</taxon>
        <taxon>Tracheophyta</taxon>
        <taxon>Spermatophyta</taxon>
        <taxon>Magnoliopsida</taxon>
        <taxon>eudicotyledons</taxon>
        <taxon>Gunneridae</taxon>
        <taxon>Pentapetalae</taxon>
        <taxon>asterids</taxon>
        <taxon>Ericales</taxon>
        <taxon>Actinidiaceae</taxon>
        <taxon>Actinidia</taxon>
    </lineage>
</organism>
<dbReference type="Proteomes" id="UP000585474">
    <property type="component" value="Unassembled WGS sequence"/>
</dbReference>
<feature type="compositionally biased region" description="Basic residues" evidence="1">
    <location>
        <begin position="68"/>
        <end position="82"/>
    </location>
</feature>
<sequence>MGFGALRSIIRPVSRTLLSTRTASFSFSLSTTPAAYRSPIAVGDPLRRNIPWIPPSSTFHSLTDTRFPKRRPSDKPRRKRASLRTPGPYAWVKYVPGEPILPNQPNEGSVKGRLAKKRMRQKKAFILAEAKKRKKQVQEAHRKKIIARVERKMAAVARDRAWAVRLIELQQLEEEKKAAMA</sequence>
<evidence type="ECO:0000313" key="3">
    <source>
        <dbReference type="Proteomes" id="UP000585474"/>
    </source>
</evidence>
<accession>A0A7J0EFY1</accession>